<dbReference type="EMBL" id="JBHRXE010000067">
    <property type="protein sequence ID" value="MFC3571655.1"/>
    <property type="molecule type" value="Genomic_DNA"/>
</dbReference>
<evidence type="ECO:0000256" key="1">
    <source>
        <dbReference type="SAM" id="MobiDB-lite"/>
    </source>
</evidence>
<reference evidence="3" key="1">
    <citation type="journal article" date="2019" name="Int. J. Syst. Evol. Microbiol.">
        <title>The Global Catalogue of Microorganisms (GCM) 10K type strain sequencing project: providing services to taxonomists for standard genome sequencing and annotation.</title>
        <authorList>
            <consortium name="The Broad Institute Genomics Platform"/>
            <consortium name="The Broad Institute Genome Sequencing Center for Infectious Disease"/>
            <person name="Wu L."/>
            <person name="Ma J."/>
        </authorList>
    </citation>
    <scope>NUCLEOTIDE SEQUENCE [LARGE SCALE GENOMIC DNA]</scope>
    <source>
        <strain evidence="3">VKM B-3226</strain>
    </source>
</reference>
<dbReference type="RefSeq" id="WP_379033701.1">
    <property type="nucleotide sequence ID" value="NZ_JBHRXE010000067.1"/>
</dbReference>
<gene>
    <name evidence="2" type="ORF">ACFOMP_19585</name>
</gene>
<comment type="caution">
    <text evidence="2">The sequence shown here is derived from an EMBL/GenBank/DDBJ whole genome shotgun (WGS) entry which is preliminary data.</text>
</comment>
<sequence length="55" mass="6275">MESKPHEHTDLPADPPSDMTKRVAEIQKLAKDLGFSGPSDWENEKGFFDQEWGED</sequence>
<dbReference type="Proteomes" id="UP001595596">
    <property type="component" value="Unassembled WGS sequence"/>
</dbReference>
<evidence type="ECO:0000313" key="3">
    <source>
        <dbReference type="Proteomes" id="UP001595596"/>
    </source>
</evidence>
<keyword evidence="3" id="KW-1185">Reference proteome</keyword>
<evidence type="ECO:0000313" key="2">
    <source>
        <dbReference type="EMBL" id="MFC3571655.1"/>
    </source>
</evidence>
<organism evidence="2 3">
    <name type="scientific">Paracoccus simplex</name>
    <dbReference type="NCBI Taxonomy" id="2086346"/>
    <lineage>
        <taxon>Bacteria</taxon>
        <taxon>Pseudomonadati</taxon>
        <taxon>Pseudomonadota</taxon>
        <taxon>Alphaproteobacteria</taxon>
        <taxon>Rhodobacterales</taxon>
        <taxon>Paracoccaceae</taxon>
        <taxon>Paracoccus</taxon>
    </lineage>
</organism>
<feature type="region of interest" description="Disordered" evidence="1">
    <location>
        <begin position="33"/>
        <end position="55"/>
    </location>
</feature>
<accession>A0ABV7S3I0</accession>
<protein>
    <submittedName>
        <fullName evidence="2">Uncharacterized protein</fullName>
    </submittedName>
</protein>
<name>A0ABV7S3I0_9RHOB</name>
<proteinExistence type="predicted"/>